<evidence type="ECO:0000313" key="2">
    <source>
        <dbReference type="EMBL" id="KKL90308.1"/>
    </source>
</evidence>
<dbReference type="Gene3D" id="3.30.70.100">
    <property type="match status" value="1"/>
</dbReference>
<protein>
    <recommendedName>
        <fullName evidence="1">NIPSNAP domain-containing protein</fullName>
    </recommendedName>
</protein>
<sequence>MIYVEEKYNITPASPETLDKFVKFAQEHFVPTSERLGARLIAAWSNYVEWYCQVIQIMEFDNFNALKEFRVKSAQDSEWGEYQEFLEEIAPERTSRLLEPLGPVPPDVLHEAIAKSQKKPLNVYGLAILNVLADHMAEFKSGLSNTYKNLPIIASWRPIAGYPNEVIDLWATRLLPRKYTPATNFDKQFFRPLRKIAPKERLVTVFSLPHSPLR</sequence>
<comment type="caution">
    <text evidence="2">The sequence shown here is derived from an EMBL/GenBank/DDBJ whole genome shotgun (WGS) entry which is preliminary data.</text>
</comment>
<dbReference type="InterPro" id="IPR012577">
    <property type="entry name" value="NIPSNAP"/>
</dbReference>
<feature type="domain" description="NIPSNAP" evidence="1">
    <location>
        <begin position="14"/>
        <end position="100"/>
    </location>
</feature>
<accession>A0A0F9FVI7</accession>
<organism evidence="2">
    <name type="scientific">marine sediment metagenome</name>
    <dbReference type="NCBI Taxonomy" id="412755"/>
    <lineage>
        <taxon>unclassified sequences</taxon>
        <taxon>metagenomes</taxon>
        <taxon>ecological metagenomes</taxon>
    </lineage>
</organism>
<dbReference type="SUPFAM" id="SSF54909">
    <property type="entry name" value="Dimeric alpha+beta barrel"/>
    <property type="match status" value="1"/>
</dbReference>
<proteinExistence type="predicted"/>
<dbReference type="Pfam" id="PF07978">
    <property type="entry name" value="NIPSNAP"/>
    <property type="match status" value="1"/>
</dbReference>
<gene>
    <name evidence="2" type="ORF">LCGC14_1906010</name>
</gene>
<dbReference type="InterPro" id="IPR011008">
    <property type="entry name" value="Dimeric_a/b-barrel"/>
</dbReference>
<dbReference type="AlphaFoldDB" id="A0A0F9FVI7"/>
<evidence type="ECO:0000259" key="1">
    <source>
        <dbReference type="Pfam" id="PF07978"/>
    </source>
</evidence>
<reference evidence="2" key="1">
    <citation type="journal article" date="2015" name="Nature">
        <title>Complex archaea that bridge the gap between prokaryotes and eukaryotes.</title>
        <authorList>
            <person name="Spang A."/>
            <person name="Saw J.H."/>
            <person name="Jorgensen S.L."/>
            <person name="Zaremba-Niedzwiedzka K."/>
            <person name="Martijn J."/>
            <person name="Lind A.E."/>
            <person name="van Eijk R."/>
            <person name="Schleper C."/>
            <person name="Guy L."/>
            <person name="Ettema T.J."/>
        </authorList>
    </citation>
    <scope>NUCLEOTIDE SEQUENCE</scope>
</reference>
<dbReference type="EMBL" id="LAZR01020043">
    <property type="protein sequence ID" value="KKL90308.1"/>
    <property type="molecule type" value="Genomic_DNA"/>
</dbReference>
<name>A0A0F9FVI7_9ZZZZ</name>